<proteinExistence type="inferred from homology"/>
<dbReference type="InterPro" id="IPR054160">
    <property type="entry name" value="MrkD_recept-bd"/>
</dbReference>
<evidence type="ECO:0000256" key="5">
    <source>
        <dbReference type="SAM" id="SignalP"/>
    </source>
</evidence>
<dbReference type="Gene3D" id="2.60.40.3310">
    <property type="match status" value="1"/>
</dbReference>
<comment type="similarity">
    <text evidence="2">Belongs to the fimbrial protein family.</text>
</comment>
<gene>
    <name evidence="8" type="ORF">AB5I84_13010</name>
</gene>
<dbReference type="InterPro" id="IPR050263">
    <property type="entry name" value="Bact_Fimbrial_Adh_Pro"/>
</dbReference>
<keyword evidence="3 5" id="KW-0732">Signal</keyword>
<evidence type="ECO:0000256" key="3">
    <source>
        <dbReference type="ARBA" id="ARBA00022729"/>
    </source>
</evidence>
<organism evidence="8 9">
    <name type="scientific">Isoalcanivorax beigongshangi</name>
    <dbReference type="NCBI Taxonomy" id="3238810"/>
    <lineage>
        <taxon>Bacteria</taxon>
        <taxon>Pseudomonadati</taxon>
        <taxon>Pseudomonadota</taxon>
        <taxon>Gammaproteobacteria</taxon>
        <taxon>Oceanospirillales</taxon>
        <taxon>Alcanivoracaceae</taxon>
        <taxon>Isoalcanivorax</taxon>
    </lineage>
</organism>
<evidence type="ECO:0000259" key="7">
    <source>
        <dbReference type="Pfam" id="PF22003"/>
    </source>
</evidence>
<dbReference type="EMBL" id="JBGCUO010000003">
    <property type="protein sequence ID" value="MEY1663075.1"/>
    <property type="molecule type" value="Genomic_DNA"/>
</dbReference>
<dbReference type="PANTHER" id="PTHR33420">
    <property type="entry name" value="FIMBRIAL SUBUNIT ELFA-RELATED"/>
    <property type="match status" value="1"/>
</dbReference>
<comment type="caution">
    <text evidence="8">The sequence shown here is derived from an EMBL/GenBank/DDBJ whole genome shotgun (WGS) entry which is preliminary data.</text>
</comment>
<feature type="domain" description="Fimbrial-type adhesion" evidence="6">
    <location>
        <begin position="189"/>
        <end position="334"/>
    </location>
</feature>
<feature type="chain" id="PRO_5045847425" evidence="5">
    <location>
        <begin position="23"/>
        <end position="335"/>
    </location>
</feature>
<evidence type="ECO:0000259" key="6">
    <source>
        <dbReference type="Pfam" id="PF00419"/>
    </source>
</evidence>
<keyword evidence="4" id="KW-0281">Fimbrium</keyword>
<evidence type="ECO:0000256" key="4">
    <source>
        <dbReference type="ARBA" id="ARBA00023263"/>
    </source>
</evidence>
<evidence type="ECO:0000313" key="8">
    <source>
        <dbReference type="EMBL" id="MEY1663075.1"/>
    </source>
</evidence>
<dbReference type="InterPro" id="IPR008966">
    <property type="entry name" value="Adhesion_dom_sf"/>
</dbReference>
<dbReference type="PANTHER" id="PTHR33420:SF3">
    <property type="entry name" value="FIMBRIAL SUBUNIT ELFA"/>
    <property type="match status" value="1"/>
</dbReference>
<comment type="subcellular location">
    <subcellularLocation>
        <location evidence="1">Fimbrium</location>
    </subcellularLocation>
</comment>
<reference evidence="8 9" key="1">
    <citation type="submission" date="2024-07" db="EMBL/GenBank/DDBJ databases">
        <authorList>
            <person name="Ren Q."/>
        </authorList>
    </citation>
    <scope>NUCLEOTIDE SEQUENCE [LARGE SCALE GENOMIC DNA]</scope>
    <source>
        <strain evidence="8 9">REN37</strain>
    </source>
</reference>
<dbReference type="Proteomes" id="UP001562065">
    <property type="component" value="Unassembled WGS sequence"/>
</dbReference>
<dbReference type="RefSeq" id="WP_369456348.1">
    <property type="nucleotide sequence ID" value="NZ_JBGCUO010000003.1"/>
</dbReference>
<dbReference type="InterPro" id="IPR036937">
    <property type="entry name" value="Adhesion_dom_fimbrial_sf"/>
</dbReference>
<dbReference type="InterPro" id="IPR000259">
    <property type="entry name" value="Adhesion_dom_fimbrial"/>
</dbReference>
<sequence>MNKSLLACAALPALLIAEGAWARCDVTNGYRYQDIDMRVGQVIVRPDAVIGQVLARKEFPINGSNNQVIVTCDRRGGSALGDMLQGQPAGTVSNTYTTDVPGIGIRLARRLNASGTTPAQDVYYPHNIALRSNDRRHLAQGYFTVEVIKIAENTGSGSLASGRYTNYYTEGTGPSRPLLTTSLTANAITIVSSACFVDAGSKNIAVNFDSMYRGRFTGVGSTHQTREFDVQLTCSGPSAGRDVVKLSFDYTPDPANVPGVIRLDGGAGSASGVGIQLLTANGEPIRQQQPLTVATLDTPDLRTVTVPLQARYYQTAPAVQAGDTQARATFTIEYN</sequence>
<protein>
    <submittedName>
        <fullName evidence="8">Fimbrial protein</fullName>
    </submittedName>
</protein>
<feature type="signal peptide" evidence="5">
    <location>
        <begin position="1"/>
        <end position="22"/>
    </location>
</feature>
<dbReference type="Pfam" id="PF22003">
    <property type="entry name" value="MrkDrd"/>
    <property type="match status" value="1"/>
</dbReference>
<dbReference type="Pfam" id="PF00419">
    <property type="entry name" value="Fimbrial"/>
    <property type="match status" value="1"/>
</dbReference>
<feature type="domain" description="MrkD-like receptor binding" evidence="7">
    <location>
        <begin position="35"/>
        <end position="186"/>
    </location>
</feature>
<evidence type="ECO:0000256" key="2">
    <source>
        <dbReference type="ARBA" id="ARBA00006671"/>
    </source>
</evidence>
<keyword evidence="9" id="KW-1185">Reference proteome</keyword>
<dbReference type="Gene3D" id="2.60.40.1090">
    <property type="entry name" value="Fimbrial-type adhesion domain"/>
    <property type="match status" value="1"/>
</dbReference>
<accession>A0ABV4AN08</accession>
<name>A0ABV4AN08_9GAMM</name>
<evidence type="ECO:0000313" key="9">
    <source>
        <dbReference type="Proteomes" id="UP001562065"/>
    </source>
</evidence>
<dbReference type="SUPFAM" id="SSF49401">
    <property type="entry name" value="Bacterial adhesins"/>
    <property type="match status" value="1"/>
</dbReference>
<evidence type="ECO:0000256" key="1">
    <source>
        <dbReference type="ARBA" id="ARBA00004561"/>
    </source>
</evidence>